<evidence type="ECO:0000256" key="1">
    <source>
        <dbReference type="SAM" id="SignalP"/>
    </source>
</evidence>
<dbReference type="Proteomes" id="UP000015480">
    <property type="component" value="Plasmid pAMI4"/>
</dbReference>
<name>S5Y5P3_PARAH</name>
<gene>
    <name evidence="2" type="ORF">JCM7686_pAMI4p344</name>
</gene>
<feature type="chain" id="PRO_5004544562" evidence="1">
    <location>
        <begin position="21"/>
        <end position="191"/>
    </location>
</feature>
<dbReference type="HOGENOM" id="CLU_1420250_0_0_5"/>
<keyword evidence="1" id="KW-0732">Signal</keyword>
<dbReference type="PATRIC" id="fig|1367847.3.peg.3993"/>
<dbReference type="EMBL" id="CP006652">
    <property type="protein sequence ID" value="AGT11030.1"/>
    <property type="molecule type" value="Genomic_DNA"/>
</dbReference>
<evidence type="ECO:0000313" key="2">
    <source>
        <dbReference type="EMBL" id="AGT11030.1"/>
    </source>
</evidence>
<sequence>MKNLALLLTIFLATTFPAMGQSQSGDKAMIKGLTKAYETRCNGVTFALWYSPQSDLAHMRDEDPVDFDRDRLVMMVTNTQPPADRRFAFTEPKPLAGFARLFKQSGGRWVDISAEQIDPRHAGKASKVKMRFEAVGDVYTSTLVYPAFTTITDPQKIERGDFLLRLAAFPYIEVEGQPCELHLPDLPIRVR</sequence>
<reference evidence="2 3" key="1">
    <citation type="journal article" date="2014" name="BMC Genomics">
        <title>Architecture and functions of a multipartite genome of the methylotrophic bacterium Paracoccus aminophilus JCM 7686, containing primary and secondary chromids.</title>
        <authorList>
            <person name="Dziewit L."/>
            <person name="Czarnecki J."/>
            <person name="Wibberg D."/>
            <person name="Radlinska M."/>
            <person name="Mrozek P."/>
            <person name="Szymczak M."/>
            <person name="Schluter A."/>
            <person name="Puhler A."/>
            <person name="Bartosik D."/>
        </authorList>
    </citation>
    <scope>NUCLEOTIDE SEQUENCE [LARGE SCALE GENOMIC DNA]</scope>
    <source>
        <strain evidence="2">JCM 7686</strain>
        <plasmid evidence="3">Plasmid pAMI4</plasmid>
    </source>
</reference>
<accession>S5Y5P3</accession>
<keyword evidence="2" id="KW-0614">Plasmid</keyword>
<geneLocation type="plasmid" evidence="2 3">
    <name>pAMI4</name>
</geneLocation>
<keyword evidence="3" id="KW-1185">Reference proteome</keyword>
<dbReference type="KEGG" id="pami:JCM7686_pAMI4p344"/>
<dbReference type="AlphaFoldDB" id="S5Y5P3"/>
<protein>
    <submittedName>
        <fullName evidence="2">Uncharacterized protein</fullName>
    </submittedName>
</protein>
<evidence type="ECO:0000313" key="3">
    <source>
        <dbReference type="Proteomes" id="UP000015480"/>
    </source>
</evidence>
<organism evidence="2 3">
    <name type="scientific">Paracoccus aminophilus JCM 7686</name>
    <dbReference type="NCBI Taxonomy" id="1367847"/>
    <lineage>
        <taxon>Bacteria</taxon>
        <taxon>Pseudomonadati</taxon>
        <taxon>Pseudomonadota</taxon>
        <taxon>Alphaproteobacteria</taxon>
        <taxon>Rhodobacterales</taxon>
        <taxon>Paracoccaceae</taxon>
        <taxon>Paracoccus</taxon>
    </lineage>
</organism>
<proteinExistence type="predicted"/>
<feature type="signal peptide" evidence="1">
    <location>
        <begin position="1"/>
        <end position="20"/>
    </location>
</feature>